<dbReference type="PIRSF" id="PIRSF034888">
    <property type="entry name" value="P-loop_UCP034888"/>
    <property type="match status" value="1"/>
</dbReference>
<feature type="domain" description="ATPase AAA-type core" evidence="2">
    <location>
        <begin position="243"/>
        <end position="319"/>
    </location>
</feature>
<dbReference type="AlphaFoldDB" id="A0A829X6J3"/>
<gene>
    <name evidence="3" type="ORF">NBRC3293_2964</name>
    <name evidence="4" type="ORF">NBRC3293_3088</name>
</gene>
<dbReference type="SUPFAM" id="SSF52540">
    <property type="entry name" value="P-loop containing nucleoside triphosphate hydrolases"/>
    <property type="match status" value="1"/>
</dbReference>
<dbReference type="GO" id="GO:0016887">
    <property type="term" value="F:ATP hydrolysis activity"/>
    <property type="evidence" value="ECO:0007669"/>
    <property type="project" value="InterPro"/>
</dbReference>
<organism evidence="3 5">
    <name type="scientific">Gluconobacter oxydans NBRC 3293</name>
    <dbReference type="NCBI Taxonomy" id="1315969"/>
    <lineage>
        <taxon>Bacteria</taxon>
        <taxon>Pseudomonadati</taxon>
        <taxon>Pseudomonadota</taxon>
        <taxon>Alphaproteobacteria</taxon>
        <taxon>Acetobacterales</taxon>
        <taxon>Acetobacteraceae</taxon>
        <taxon>Gluconobacter</taxon>
    </lineage>
</organism>
<dbReference type="InterPro" id="IPR003959">
    <property type="entry name" value="ATPase_AAA_core"/>
</dbReference>
<dbReference type="Gene3D" id="3.40.50.300">
    <property type="entry name" value="P-loop containing nucleotide triphosphate hydrolases"/>
    <property type="match status" value="1"/>
</dbReference>
<proteinExistence type="predicted"/>
<dbReference type="Pfam" id="PF13304">
    <property type="entry name" value="AAA_21"/>
    <property type="match status" value="1"/>
</dbReference>
<dbReference type="InterPro" id="IPR022532">
    <property type="entry name" value="DUF3696"/>
</dbReference>
<evidence type="ECO:0000313" key="3">
    <source>
        <dbReference type="EMBL" id="GEM18467.1"/>
    </source>
</evidence>
<evidence type="ECO:0000313" key="5">
    <source>
        <dbReference type="Proteomes" id="UP000484858"/>
    </source>
</evidence>
<feature type="domain" description="DUF3696" evidence="1">
    <location>
        <begin position="334"/>
        <end position="382"/>
    </location>
</feature>
<dbReference type="InterPro" id="IPR027417">
    <property type="entry name" value="P-loop_NTPase"/>
</dbReference>
<evidence type="ECO:0000259" key="2">
    <source>
        <dbReference type="Pfam" id="PF13304"/>
    </source>
</evidence>
<dbReference type="EMBL" id="BARJ01000014">
    <property type="protein sequence ID" value="GEM18467.1"/>
    <property type="molecule type" value="Genomic_DNA"/>
</dbReference>
<dbReference type="GO" id="GO:0005524">
    <property type="term" value="F:ATP binding"/>
    <property type="evidence" value="ECO:0007669"/>
    <property type="project" value="InterPro"/>
</dbReference>
<evidence type="ECO:0000259" key="1">
    <source>
        <dbReference type="Pfam" id="PF12476"/>
    </source>
</evidence>
<evidence type="ECO:0000313" key="4">
    <source>
        <dbReference type="EMBL" id="GEM18591.1"/>
    </source>
</evidence>
<dbReference type="InterPro" id="IPR014592">
    <property type="entry name" value="P-loop_UCP034888"/>
</dbReference>
<accession>A0A829X6J3</accession>
<dbReference type="PANTHER" id="PTHR43581">
    <property type="entry name" value="ATP/GTP PHOSPHATASE"/>
    <property type="match status" value="1"/>
</dbReference>
<dbReference type="RefSeq" id="WP_148621425.1">
    <property type="nucleotide sequence ID" value="NZ_BARJ01000014.1"/>
</dbReference>
<name>A0A829X6J3_GLUOY</name>
<evidence type="ECO:0008006" key="6">
    <source>
        <dbReference type="Google" id="ProtNLM"/>
    </source>
</evidence>
<reference evidence="3 5" key="1">
    <citation type="submission" date="2013-04" db="EMBL/GenBank/DDBJ databases">
        <title>Gluconobacter oxydans NBRC 3293 whole genome sequence.</title>
        <authorList>
            <person name="Matsutani M."/>
            <person name="Yakushi T."/>
            <person name="Matsushita K."/>
        </authorList>
    </citation>
    <scope>NUCLEOTIDE SEQUENCE [LARGE SCALE GENOMIC DNA]</scope>
    <source>
        <strain evidence="3 5">NBRC 3293</strain>
    </source>
</reference>
<comment type="caution">
    <text evidence="3">The sequence shown here is derived from an EMBL/GenBank/DDBJ whole genome shotgun (WGS) entry which is preliminary data.</text>
</comment>
<sequence>MIDRIHLEHFKCFETLTLPLAPMTLLTGFNAGGKSTTGQVLLLLAQTLRWAPASSRIILNGRLTQLGTAIEVIRGDNLIMNLGAQLGTASLIWTLRAEDRRTATSLDIVEVEVGSQNGNQTIAFPTKKSWSDGFSEDVNSLLYSITNVIFLSAVRSGLGPTFPSPQDVEPVHADVGPYGEFAPWWLALYLDEEIELARRHPGEEGTTLRRQFGAWAGELFPGAEVNANFLGRTGLVDLELRRSTTDTWQRPANIGYGLTYALPILVAGLLAKPGQVLLIDSPEAHLHPQAQSNIARFLATMVAAGVQVILETHSDHVLNGTRLAVRKHKEHSILEPDQVAVHFFTGARSGAPTVISAQIDQEGGVSDWPPGFFDQSEIDLSTLAGLV</sequence>
<dbReference type="Pfam" id="PF12476">
    <property type="entry name" value="DUF3696"/>
    <property type="match status" value="1"/>
</dbReference>
<dbReference type="EMBL" id="BARJ01000021">
    <property type="protein sequence ID" value="GEM18591.1"/>
    <property type="molecule type" value="Genomic_DNA"/>
</dbReference>
<dbReference type="Proteomes" id="UP000484858">
    <property type="component" value="Unassembled WGS sequence"/>
</dbReference>
<dbReference type="InterPro" id="IPR051396">
    <property type="entry name" value="Bact_Antivir_Def_Nuclease"/>
</dbReference>
<dbReference type="PANTHER" id="PTHR43581:SF2">
    <property type="entry name" value="EXCINUCLEASE ATPASE SUBUNIT"/>
    <property type="match status" value="1"/>
</dbReference>
<protein>
    <recommendedName>
        <fullName evidence="6">DUF3696 domain-containing protein</fullName>
    </recommendedName>
</protein>